<evidence type="ECO:0000259" key="1">
    <source>
        <dbReference type="Pfam" id="PF07589"/>
    </source>
</evidence>
<dbReference type="NCBIfam" id="TIGR02595">
    <property type="entry name" value="PEP_CTERM"/>
    <property type="match status" value="1"/>
</dbReference>
<protein>
    <submittedName>
        <fullName evidence="2">PEP-CTERM sorting domain-containing protein</fullName>
    </submittedName>
</protein>
<accession>A0ABZ1UT26</accession>
<evidence type="ECO:0000313" key="3">
    <source>
        <dbReference type="Proteomes" id="UP000321323"/>
    </source>
</evidence>
<sequence>MYTNTYTREEGMKGTMAGLALGVALFGTAAHAEPIHIESAALVFDNLPSYADDRVSILANSADVLQLSLNEMISRNSSGGAGWSVYDDQGSFAQTSNRYDTGYQLSVRDGYRITSIEWNLTFDGQLQQAVSPIDPPGLANNLTSNNIQLTSGGATLQADSRALQDLNGSQSVQVTFNDIGFASQYGLLLQSEVWMGAQGIPPNGILPGIPSFASMNLTGATLTIHTALAPVPEPGTYAMLLGGLALIAGVARRRR</sequence>
<gene>
    <name evidence="2" type="ORF">E7V67_009245</name>
</gene>
<name>A0ABZ1UT26_9BURK</name>
<organism evidence="2 3">
    <name type="scientific">[Empedobacter] haloabium</name>
    <dbReference type="NCBI Taxonomy" id="592317"/>
    <lineage>
        <taxon>Bacteria</taxon>
        <taxon>Pseudomonadati</taxon>
        <taxon>Pseudomonadota</taxon>
        <taxon>Betaproteobacteria</taxon>
        <taxon>Burkholderiales</taxon>
        <taxon>Oxalobacteraceae</taxon>
        <taxon>Telluria group</taxon>
        <taxon>Telluria group incertae sedis</taxon>
    </lineage>
</organism>
<keyword evidence="3" id="KW-1185">Reference proteome</keyword>
<dbReference type="EMBL" id="CP136508">
    <property type="protein sequence ID" value="WUR15273.1"/>
    <property type="molecule type" value="Genomic_DNA"/>
</dbReference>
<dbReference type="InterPro" id="IPR013424">
    <property type="entry name" value="Ice-binding_C"/>
</dbReference>
<dbReference type="Proteomes" id="UP000321323">
    <property type="component" value="Chromosome"/>
</dbReference>
<evidence type="ECO:0000313" key="2">
    <source>
        <dbReference type="EMBL" id="WUR15273.1"/>
    </source>
</evidence>
<reference evidence="2 3" key="1">
    <citation type="journal article" date="2019" name="Int. J. Syst. Evol. Microbiol.">
        <title>The Draft Whole-Genome Sequence of the Antibiotic Producer Empedobacter haloabium ATCC 31962 Provides Indications for Its Taxonomic Reclassification.</title>
        <authorList>
            <person name="Miess H."/>
            <person name="Arlt P."/>
            <person name="Apel A.K."/>
            <person name="Weber T."/>
            <person name="Nieselt K."/>
            <person name="Hanssen F."/>
            <person name="Czemmel S."/>
            <person name="Nahnsen S."/>
            <person name="Gross H."/>
        </authorList>
    </citation>
    <scope>NUCLEOTIDE SEQUENCE [LARGE SCALE GENOMIC DNA]</scope>
    <source>
        <strain evidence="2 3">ATCC 31962</strain>
    </source>
</reference>
<feature type="domain" description="Ice-binding protein C-terminal" evidence="1">
    <location>
        <begin position="230"/>
        <end position="255"/>
    </location>
</feature>
<dbReference type="Pfam" id="PF07589">
    <property type="entry name" value="PEP-CTERM"/>
    <property type="match status" value="1"/>
</dbReference>
<proteinExistence type="predicted"/>